<keyword evidence="3 10" id="KW-0812">Transmembrane</keyword>
<feature type="transmembrane region" description="Helical" evidence="10">
    <location>
        <begin position="800"/>
        <end position="830"/>
    </location>
</feature>
<dbReference type="GO" id="GO:0055070">
    <property type="term" value="P:copper ion homeostasis"/>
    <property type="evidence" value="ECO:0007669"/>
    <property type="project" value="TreeGrafter"/>
</dbReference>
<name>A0A436ZND7_ARTFL</name>
<dbReference type="InterPro" id="IPR036163">
    <property type="entry name" value="HMA_dom_sf"/>
</dbReference>
<dbReference type="PANTHER" id="PTHR43520:SF32">
    <property type="entry name" value="COPPER RESISTANCE P-TYPE ATPASE (EUROFUNG)"/>
    <property type="match status" value="1"/>
</dbReference>
<dbReference type="PROSITE" id="PS50846">
    <property type="entry name" value="HMA_2"/>
    <property type="match status" value="2"/>
</dbReference>
<dbReference type="Pfam" id="PF00403">
    <property type="entry name" value="HMA"/>
    <property type="match status" value="1"/>
</dbReference>
<dbReference type="InterPro" id="IPR027256">
    <property type="entry name" value="P-typ_ATPase_IB"/>
</dbReference>
<dbReference type="SFLD" id="SFLDF00027">
    <property type="entry name" value="p-type_atpase"/>
    <property type="match status" value="1"/>
</dbReference>
<dbReference type="InterPro" id="IPR036412">
    <property type="entry name" value="HAD-like_sf"/>
</dbReference>
<feature type="transmembrane region" description="Helical" evidence="10">
    <location>
        <begin position="461"/>
        <end position="483"/>
    </location>
</feature>
<evidence type="ECO:0000256" key="2">
    <source>
        <dbReference type="ARBA" id="ARBA00006024"/>
    </source>
</evidence>
<dbReference type="PRINTS" id="PR00119">
    <property type="entry name" value="CATATPASE"/>
</dbReference>
<dbReference type="PROSITE" id="PS00154">
    <property type="entry name" value="ATPASE_E1_E2"/>
    <property type="match status" value="1"/>
</dbReference>
<dbReference type="GO" id="GO:0016887">
    <property type="term" value="F:ATP hydrolysis activity"/>
    <property type="evidence" value="ECO:0007669"/>
    <property type="project" value="InterPro"/>
</dbReference>
<keyword evidence="13" id="KW-1185">Reference proteome</keyword>
<protein>
    <recommendedName>
        <fullName evidence="11">HMA domain-containing protein</fullName>
    </recommendedName>
</protein>
<dbReference type="Gene3D" id="3.30.70.100">
    <property type="match status" value="1"/>
</dbReference>
<dbReference type="Gene3D" id="2.70.150.10">
    <property type="entry name" value="Calcium-transporting ATPase, cytoplasmic transduction domain A"/>
    <property type="match status" value="1"/>
</dbReference>
<dbReference type="InterPro" id="IPR059000">
    <property type="entry name" value="ATPase_P-type_domA"/>
</dbReference>
<reference evidence="12 13" key="1">
    <citation type="submission" date="2019-01" db="EMBL/GenBank/DDBJ databases">
        <title>Intercellular communication is required for trap formation in the nematode-trapping fungus Duddingtonia flagrans.</title>
        <authorList>
            <person name="Youssar L."/>
            <person name="Wernet V."/>
            <person name="Hensel N."/>
            <person name="Hildebrandt H.-G."/>
            <person name="Fischer R."/>
        </authorList>
    </citation>
    <scope>NUCLEOTIDE SEQUENCE [LARGE SCALE GENOMIC DNA]</scope>
    <source>
        <strain evidence="12 13">CBS H-5679</strain>
    </source>
</reference>
<evidence type="ECO:0000313" key="13">
    <source>
        <dbReference type="Proteomes" id="UP000283090"/>
    </source>
</evidence>
<evidence type="ECO:0000256" key="1">
    <source>
        <dbReference type="ARBA" id="ARBA00004141"/>
    </source>
</evidence>
<dbReference type="SFLD" id="SFLDG00002">
    <property type="entry name" value="C1.7:_P-type_atpase_like"/>
    <property type="match status" value="1"/>
</dbReference>
<dbReference type="SUPFAM" id="SSF81660">
    <property type="entry name" value="Metal cation-transporting ATPase, ATP-binding domain N"/>
    <property type="match status" value="1"/>
</dbReference>
<dbReference type="Pfam" id="PF00122">
    <property type="entry name" value="E1-E2_ATPase"/>
    <property type="match status" value="1"/>
</dbReference>
<dbReference type="InterPro" id="IPR006121">
    <property type="entry name" value="HMA_dom"/>
</dbReference>
<dbReference type="GeneID" id="93590584"/>
<keyword evidence="4 10" id="KW-0479">Metal-binding</keyword>
<keyword evidence="9 10" id="KW-0472">Membrane</keyword>
<evidence type="ECO:0000256" key="5">
    <source>
        <dbReference type="ARBA" id="ARBA00022741"/>
    </source>
</evidence>
<keyword evidence="6 10" id="KW-0067">ATP-binding</keyword>
<dbReference type="PANTHER" id="PTHR43520">
    <property type="entry name" value="ATP7, ISOFORM B"/>
    <property type="match status" value="1"/>
</dbReference>
<dbReference type="InterPro" id="IPR023214">
    <property type="entry name" value="HAD_sf"/>
</dbReference>
<dbReference type="SUPFAM" id="SSF81653">
    <property type="entry name" value="Calcium ATPase, transduction domain A"/>
    <property type="match status" value="1"/>
</dbReference>
<dbReference type="InterPro" id="IPR023299">
    <property type="entry name" value="ATPase_P-typ_cyto_dom_N"/>
</dbReference>
<dbReference type="SUPFAM" id="SSF55008">
    <property type="entry name" value="HMA, heavy metal-associated domain"/>
    <property type="match status" value="2"/>
</dbReference>
<keyword evidence="5 10" id="KW-0547">Nucleotide-binding</keyword>
<feature type="transmembrane region" description="Helical" evidence="10">
    <location>
        <begin position="1173"/>
        <end position="1191"/>
    </location>
</feature>
<dbReference type="GO" id="GO:0005524">
    <property type="term" value="F:ATP binding"/>
    <property type="evidence" value="ECO:0007669"/>
    <property type="project" value="UniProtKB-UniRule"/>
</dbReference>
<dbReference type="STRING" id="97331.A0A436ZND7"/>
<dbReference type="InterPro" id="IPR001757">
    <property type="entry name" value="P_typ_ATPase"/>
</dbReference>
<evidence type="ECO:0000256" key="4">
    <source>
        <dbReference type="ARBA" id="ARBA00022723"/>
    </source>
</evidence>
<keyword evidence="8 10" id="KW-1133">Transmembrane helix</keyword>
<evidence type="ECO:0000256" key="9">
    <source>
        <dbReference type="ARBA" id="ARBA00023136"/>
    </source>
</evidence>
<evidence type="ECO:0000313" key="12">
    <source>
        <dbReference type="EMBL" id="RVD80376.1"/>
    </source>
</evidence>
<dbReference type="GO" id="GO:0016020">
    <property type="term" value="C:membrane"/>
    <property type="evidence" value="ECO:0007669"/>
    <property type="project" value="UniProtKB-SubCell"/>
</dbReference>
<evidence type="ECO:0000259" key="11">
    <source>
        <dbReference type="PROSITE" id="PS50846"/>
    </source>
</evidence>
<feature type="domain" description="HMA" evidence="11">
    <location>
        <begin position="362"/>
        <end position="433"/>
    </location>
</feature>
<dbReference type="Gene3D" id="3.40.1110.10">
    <property type="entry name" value="Calcium-transporting ATPase, cytoplasmic domain N"/>
    <property type="match status" value="1"/>
</dbReference>
<evidence type="ECO:0000256" key="7">
    <source>
        <dbReference type="ARBA" id="ARBA00022967"/>
    </source>
</evidence>
<comment type="subcellular location">
    <subcellularLocation>
        <location evidence="1">Membrane</location>
        <topology evidence="1">Multi-pass membrane protein</topology>
    </subcellularLocation>
</comment>
<evidence type="ECO:0000256" key="3">
    <source>
        <dbReference type="ARBA" id="ARBA00022692"/>
    </source>
</evidence>
<feature type="domain" description="HMA" evidence="11">
    <location>
        <begin position="280"/>
        <end position="345"/>
    </location>
</feature>
<accession>A0A436ZND7</accession>
<evidence type="ECO:0000256" key="8">
    <source>
        <dbReference type="ARBA" id="ARBA00022989"/>
    </source>
</evidence>
<dbReference type="RefSeq" id="XP_067485920.1">
    <property type="nucleotide sequence ID" value="XM_067637985.1"/>
</dbReference>
<dbReference type="OrthoDB" id="432719at2759"/>
<dbReference type="SUPFAM" id="SSF81665">
    <property type="entry name" value="Calcium ATPase, transmembrane domain M"/>
    <property type="match status" value="1"/>
</dbReference>
<dbReference type="CDD" id="cd02094">
    <property type="entry name" value="P-type_ATPase_Cu-like"/>
    <property type="match status" value="1"/>
</dbReference>
<feature type="transmembrane region" description="Helical" evidence="10">
    <location>
        <begin position="1203"/>
        <end position="1222"/>
    </location>
</feature>
<dbReference type="VEuPathDB" id="FungiDB:DFL_008273"/>
<evidence type="ECO:0000256" key="6">
    <source>
        <dbReference type="ARBA" id="ARBA00022840"/>
    </source>
</evidence>
<dbReference type="NCBIfam" id="TIGR01525">
    <property type="entry name" value="ATPase-IB_hvy"/>
    <property type="match status" value="1"/>
</dbReference>
<keyword evidence="7" id="KW-1278">Translocase</keyword>
<sequence length="1241" mass="135490">MEWRVDPEIKSKILSHAPGSYSYITLQIYPLLFVNSLLYHSRRTVAPFQTLWTFKLSNLNTQPIATKDIYHSPIWQTQANTMEKDVERRTGSLVKTTLFISNIHCPTCTDLIQSTLASLAPPPASHNASILSNRVEVFHSPLLPPQKIIKALSLVGFDIESCLSSSGGDEESQRVTVQRSPYLLEGFGGNLIRKIESKKRKRHEELCGQCRSEKTGITSPSPNDSTEAIVRPIPLHTKLYGDAHASNTASGAGSPTVERRQTFASPLDAVVAEEPDDEKWLATLAIQGMTCSACVNSIRQNLRSFGFIHKAEISALTHSGNIIFFGKHNIDTVVEAIEDGGYDVEVIDLAPFNANEFETRERTMTLLIDGLYCPRCPPKIMEAVENFASSQVTIVKPITSPKVPEITIRYTPQPDITARKLIERIESVDPAFKATVKPSQSLEDRSALVHKAEVRRIGVRLLLSVICAIPAFIIGIVFMALLPKDNRYRIWSEKPIWSGTANVAEWSLLIISTPVYFFAADLFHVRAYQELRGLWSRKNPKPVWKRFLKFGSMNLLMSLGTTVAYFSSIALLAINAAQQPEAVDLGHHGMQMQAEMKKSEIAHATYFDAVVFLTMFLLFGRLLESYSKAKSANAVSLLGNLRPKEARLLTNPSSTETTTVPVELLEVGDHVVVAHGQSPPLDGKIVTGSGQFDESALTGESRLVTKTTDDEVFAGTVNQGQAITVEIKSISGKSMLDNIVRIVREGQVQRAPIERVADLITGYFVPVVSYLAVLTWIIWLSLGYSGAIPSEWVEGNQGGWAVWSMSFAIAVFVIACPCGIGLAAPTALFIGTGLAARHGILAKGGGEAFQEASWLDAVVFDKTGTLTHGGEPEVGDAVVVGYGEEEKEWAWGRTVLGIAEGLESASGHPLAKAVLKHVKAEGGESVERLTVEEIPGRGVTGTFKIHGVEIEAYIGNEAFMHEEGVIISQGVKNNLEKWKQEAKSVIILAAERKFDGPAPNGLEIGETPTVLAYFSVSDQIRPEAGYVISELEKMGINVYMITGDNAITASAVAKTVGIPAENVIAGVLPHEKAERVKNLQQTAQLRRHTGLAAFFHRKRSANDANTRPRVAMVGDGINDSPALVTADVGIAIGSGSDIALSSASFILLSEDLRQVLVLVELARKVIRRVKFNFFWAAVYNVIGIPIAAGVLYGYKRTRLDPSWAALAMAGSSVSVVGSSLLLRSRIRGLGFRIRREWRGKE</sequence>
<comment type="caution">
    <text evidence="12">The sequence shown here is derived from an EMBL/GenBank/DDBJ whole genome shotgun (WGS) entry which is preliminary data.</text>
</comment>
<dbReference type="SFLD" id="SFLDS00003">
    <property type="entry name" value="Haloacid_Dehalogenase"/>
    <property type="match status" value="1"/>
</dbReference>
<feature type="transmembrane region" description="Helical" evidence="10">
    <location>
        <begin position="503"/>
        <end position="523"/>
    </location>
</feature>
<proteinExistence type="inferred from homology"/>
<evidence type="ECO:0000256" key="10">
    <source>
        <dbReference type="RuleBase" id="RU362081"/>
    </source>
</evidence>
<dbReference type="AlphaFoldDB" id="A0A436ZND7"/>
<dbReference type="FunFam" id="2.70.150.10:FF:000068">
    <property type="entry name" value="Copper resistance-associated P-type ATPase"/>
    <property type="match status" value="1"/>
</dbReference>
<organism evidence="12 13">
    <name type="scientific">Arthrobotrys flagrans</name>
    <name type="common">Nematode-trapping fungus</name>
    <name type="synonym">Trichothecium flagrans</name>
    <dbReference type="NCBI Taxonomy" id="97331"/>
    <lineage>
        <taxon>Eukaryota</taxon>
        <taxon>Fungi</taxon>
        <taxon>Dikarya</taxon>
        <taxon>Ascomycota</taxon>
        <taxon>Pezizomycotina</taxon>
        <taxon>Orbiliomycetes</taxon>
        <taxon>Orbiliales</taxon>
        <taxon>Orbiliaceae</taxon>
        <taxon>Arthrobotrys</taxon>
    </lineage>
</organism>
<feature type="transmembrane region" description="Helical" evidence="10">
    <location>
        <begin position="555"/>
        <end position="577"/>
    </location>
</feature>
<dbReference type="InterPro" id="IPR008250">
    <property type="entry name" value="ATPase_P-typ_transduc_dom_A_sf"/>
</dbReference>
<dbReference type="CDD" id="cd00371">
    <property type="entry name" value="HMA"/>
    <property type="match status" value="1"/>
</dbReference>
<dbReference type="GO" id="GO:0043682">
    <property type="term" value="F:P-type divalent copper transporter activity"/>
    <property type="evidence" value="ECO:0007669"/>
    <property type="project" value="TreeGrafter"/>
</dbReference>
<dbReference type="Gene3D" id="3.40.50.1000">
    <property type="entry name" value="HAD superfamily/HAD-like"/>
    <property type="match status" value="1"/>
</dbReference>
<dbReference type="NCBIfam" id="TIGR01494">
    <property type="entry name" value="ATPase_P-type"/>
    <property type="match status" value="1"/>
</dbReference>
<feature type="transmembrane region" description="Helical" evidence="10">
    <location>
        <begin position="601"/>
        <end position="620"/>
    </location>
</feature>
<dbReference type="EMBL" id="SAEB01000012">
    <property type="protein sequence ID" value="RVD80376.1"/>
    <property type="molecule type" value="Genomic_DNA"/>
</dbReference>
<feature type="transmembrane region" description="Helical" evidence="10">
    <location>
        <begin position="20"/>
        <end position="39"/>
    </location>
</feature>
<feature type="transmembrane region" description="Helical" evidence="10">
    <location>
        <begin position="759"/>
        <end position="780"/>
    </location>
</feature>
<dbReference type="Pfam" id="PF00702">
    <property type="entry name" value="Hydrolase"/>
    <property type="match status" value="1"/>
</dbReference>
<dbReference type="GO" id="GO:0005507">
    <property type="term" value="F:copper ion binding"/>
    <property type="evidence" value="ECO:0007669"/>
    <property type="project" value="TreeGrafter"/>
</dbReference>
<dbReference type="InterPro" id="IPR044492">
    <property type="entry name" value="P_typ_ATPase_HD_dom"/>
</dbReference>
<comment type="similarity">
    <text evidence="2 10">Belongs to the cation transport ATPase (P-type) (TC 3.A.3) family. Type IB subfamily.</text>
</comment>
<dbReference type="InterPro" id="IPR018303">
    <property type="entry name" value="ATPase_P-typ_P_site"/>
</dbReference>
<dbReference type="SUPFAM" id="SSF56784">
    <property type="entry name" value="HAD-like"/>
    <property type="match status" value="1"/>
</dbReference>
<dbReference type="InterPro" id="IPR023298">
    <property type="entry name" value="ATPase_P-typ_TM_dom_sf"/>
</dbReference>
<dbReference type="Proteomes" id="UP000283090">
    <property type="component" value="Unassembled WGS sequence"/>
</dbReference>
<gene>
    <name evidence="12" type="ORF">DFL_008273</name>
</gene>